<dbReference type="AlphaFoldDB" id="A0A1B7MHS6"/>
<feature type="compositionally biased region" description="Polar residues" evidence="1">
    <location>
        <begin position="67"/>
        <end position="87"/>
    </location>
</feature>
<dbReference type="SUPFAM" id="SSF52540">
    <property type="entry name" value="P-loop containing nucleoside triphosphate hydrolases"/>
    <property type="match status" value="1"/>
</dbReference>
<evidence type="ECO:0000313" key="3">
    <source>
        <dbReference type="EMBL" id="OAX32138.1"/>
    </source>
</evidence>
<dbReference type="InParanoid" id="A0A1B7MHS6"/>
<dbReference type="Gene3D" id="3.40.50.300">
    <property type="entry name" value="P-loop containing nucleotide triphosphate hydrolases"/>
    <property type="match status" value="1"/>
</dbReference>
<proteinExistence type="predicted"/>
<dbReference type="InterPro" id="IPR006073">
    <property type="entry name" value="GTP-bd"/>
</dbReference>
<name>A0A1B7MHS6_9AGAM</name>
<evidence type="ECO:0000313" key="4">
    <source>
        <dbReference type="Proteomes" id="UP000092154"/>
    </source>
</evidence>
<organism evidence="3 4">
    <name type="scientific">Rhizopogon vinicolor AM-OR11-026</name>
    <dbReference type="NCBI Taxonomy" id="1314800"/>
    <lineage>
        <taxon>Eukaryota</taxon>
        <taxon>Fungi</taxon>
        <taxon>Dikarya</taxon>
        <taxon>Basidiomycota</taxon>
        <taxon>Agaricomycotina</taxon>
        <taxon>Agaricomycetes</taxon>
        <taxon>Agaricomycetidae</taxon>
        <taxon>Boletales</taxon>
        <taxon>Suillineae</taxon>
        <taxon>Rhizopogonaceae</taxon>
        <taxon>Rhizopogon</taxon>
    </lineage>
</organism>
<dbReference type="OrthoDB" id="391988at2759"/>
<gene>
    <name evidence="3" type="ORF">K503DRAFT_635243</name>
</gene>
<dbReference type="EMBL" id="KV449105">
    <property type="protein sequence ID" value="OAX32138.1"/>
    <property type="molecule type" value="Genomic_DNA"/>
</dbReference>
<feature type="region of interest" description="Disordered" evidence="1">
    <location>
        <begin position="67"/>
        <end position="89"/>
    </location>
</feature>
<sequence length="336" mass="37622">MKLSYKDPFSVRLLCKKRPSKDQHESVHIDTADVFRKWANGGPRNHEYCMSHSKIAIVVQLVGDTSTSGEPVSQASSEQAVNVNSSEETLELHPTTDEISRICPRLRILVIGKCGVGKSSLINHAFGVQSALASNEQRGRANIDTEHIPNQNKKFVLHDSEGFEPGEEDNVKIVQEFIERRKDMTVLGDRLHAIWICFEIPRAGARLLEAGAEHFLKLKSDGVLGKIPVVVVLTKYDKFMDRVDRTLSDTDLDGLSDDAVKDLVKRRADAEVYHICGRLFAGSDVPYAIVSTKETQKEMIARLIQTTEERIWQHVTSDANVMTSIAQCVDRELKIC</sequence>
<dbReference type="Pfam" id="PF01926">
    <property type="entry name" value="MMR_HSR1"/>
    <property type="match status" value="1"/>
</dbReference>
<protein>
    <recommendedName>
        <fullName evidence="2">G domain-containing protein</fullName>
    </recommendedName>
</protein>
<reference evidence="3 4" key="1">
    <citation type="submission" date="2016-06" db="EMBL/GenBank/DDBJ databases">
        <title>Comparative genomics of the ectomycorrhizal sister species Rhizopogon vinicolor and Rhizopogon vesiculosus (Basidiomycota: Boletales) reveals a divergence of the mating type B locus.</title>
        <authorList>
            <consortium name="DOE Joint Genome Institute"/>
            <person name="Mujic A.B."/>
            <person name="Kuo A."/>
            <person name="Tritt A."/>
            <person name="Lipzen A."/>
            <person name="Chen C."/>
            <person name="Johnson J."/>
            <person name="Sharma A."/>
            <person name="Barry K."/>
            <person name="Grigoriev I.V."/>
            <person name="Spatafora J.W."/>
        </authorList>
    </citation>
    <scope>NUCLEOTIDE SEQUENCE [LARGE SCALE GENOMIC DNA]</scope>
    <source>
        <strain evidence="3 4">AM-OR11-026</strain>
    </source>
</reference>
<evidence type="ECO:0000259" key="2">
    <source>
        <dbReference type="Pfam" id="PF01926"/>
    </source>
</evidence>
<dbReference type="GO" id="GO:0005525">
    <property type="term" value="F:GTP binding"/>
    <property type="evidence" value="ECO:0007669"/>
    <property type="project" value="InterPro"/>
</dbReference>
<feature type="domain" description="G" evidence="2">
    <location>
        <begin position="107"/>
        <end position="186"/>
    </location>
</feature>
<dbReference type="Proteomes" id="UP000092154">
    <property type="component" value="Unassembled WGS sequence"/>
</dbReference>
<dbReference type="InterPro" id="IPR027417">
    <property type="entry name" value="P-loop_NTPase"/>
</dbReference>
<accession>A0A1B7MHS6</accession>
<dbReference type="STRING" id="1314800.A0A1B7MHS6"/>
<dbReference type="CDD" id="cd00882">
    <property type="entry name" value="Ras_like_GTPase"/>
    <property type="match status" value="1"/>
</dbReference>
<keyword evidence="4" id="KW-1185">Reference proteome</keyword>
<evidence type="ECO:0000256" key="1">
    <source>
        <dbReference type="SAM" id="MobiDB-lite"/>
    </source>
</evidence>